<evidence type="ECO:0000256" key="6">
    <source>
        <dbReference type="ARBA" id="ARBA00022892"/>
    </source>
</evidence>
<comment type="similarity">
    <text evidence="2">Belongs to the ERD2 family.</text>
</comment>
<evidence type="ECO:0000256" key="2">
    <source>
        <dbReference type="ARBA" id="ARBA00010120"/>
    </source>
</evidence>
<keyword evidence="6" id="KW-0931">ER-Golgi transport</keyword>
<accession>A0A7S2XZQ8</accession>
<keyword evidence="5" id="KW-0256">Endoplasmic reticulum</keyword>
<evidence type="ECO:0000256" key="8">
    <source>
        <dbReference type="ARBA" id="ARBA00022989"/>
    </source>
</evidence>
<sequence length="220" mass="25579">MTMNLFRLAGDLSHAASIIILLQRLRTSKSALGISLKTQELFLIVFLCRYLDLFTTFISLYNSVMKVLYISSTSYIIYMMRMLPTYKATYDKDQDSFLHIYFAVVPCLVLALITNLVQGFDFTEMLWIFSIYLEATAIIPQLVVLQRYREVENLTGNYVFLLGCYRALYIMNWVYRAYHEAHYRHSYVAYAAGVVQTALYVDFFYYYALSKAKGGTLIVK</sequence>
<dbReference type="GO" id="GO:0016192">
    <property type="term" value="P:vesicle-mediated transport"/>
    <property type="evidence" value="ECO:0007669"/>
    <property type="project" value="UniProtKB-KW"/>
</dbReference>
<keyword evidence="3" id="KW-0813">Transport</keyword>
<dbReference type="GO" id="GO:0015031">
    <property type="term" value="P:protein transport"/>
    <property type="evidence" value="ECO:0007669"/>
    <property type="project" value="UniProtKB-KW"/>
</dbReference>
<gene>
    <name evidence="12" type="ORF">FJAP1339_LOCUS10480</name>
</gene>
<evidence type="ECO:0000313" key="12">
    <source>
        <dbReference type="EMBL" id="CAD9872031.1"/>
    </source>
</evidence>
<dbReference type="PANTHER" id="PTHR10585">
    <property type="entry name" value="ER LUMEN PROTEIN RETAINING RECEPTOR"/>
    <property type="match status" value="1"/>
</dbReference>
<dbReference type="EMBL" id="HBHR01020625">
    <property type="protein sequence ID" value="CAD9872031.1"/>
    <property type="molecule type" value="Transcribed_RNA"/>
</dbReference>
<dbReference type="PROSITE" id="PS00951">
    <property type="entry name" value="ER_LUMEN_RECEPTOR_1"/>
    <property type="match status" value="1"/>
</dbReference>
<dbReference type="AlphaFoldDB" id="A0A7S2XZQ8"/>
<evidence type="ECO:0000256" key="9">
    <source>
        <dbReference type="ARBA" id="ARBA00023136"/>
    </source>
</evidence>
<proteinExistence type="inferred from homology"/>
<dbReference type="GO" id="GO:0046923">
    <property type="term" value="F:ER retention sequence binding"/>
    <property type="evidence" value="ECO:0007669"/>
    <property type="project" value="InterPro"/>
</dbReference>
<keyword evidence="4 11" id="KW-0812">Transmembrane</keyword>
<keyword evidence="10" id="KW-0675">Receptor</keyword>
<dbReference type="PRINTS" id="PR00660">
    <property type="entry name" value="ERLUMENR"/>
</dbReference>
<evidence type="ECO:0000256" key="5">
    <source>
        <dbReference type="ARBA" id="ARBA00022824"/>
    </source>
</evidence>
<evidence type="ECO:0000256" key="3">
    <source>
        <dbReference type="ARBA" id="ARBA00022448"/>
    </source>
</evidence>
<feature type="transmembrane region" description="Helical" evidence="11">
    <location>
        <begin position="98"/>
        <end position="120"/>
    </location>
</feature>
<reference evidence="12" key="1">
    <citation type="submission" date="2021-01" db="EMBL/GenBank/DDBJ databases">
        <authorList>
            <person name="Corre E."/>
            <person name="Pelletier E."/>
            <person name="Niang G."/>
            <person name="Scheremetjew M."/>
            <person name="Finn R."/>
            <person name="Kale V."/>
            <person name="Holt S."/>
            <person name="Cochrane G."/>
            <person name="Meng A."/>
            <person name="Brown T."/>
            <person name="Cohen L."/>
        </authorList>
    </citation>
    <scope>NUCLEOTIDE SEQUENCE</scope>
    <source>
        <strain evidence="12">CCMP1661</strain>
    </source>
</reference>
<evidence type="ECO:0000256" key="1">
    <source>
        <dbReference type="ARBA" id="ARBA00004477"/>
    </source>
</evidence>
<evidence type="ECO:0000256" key="7">
    <source>
        <dbReference type="ARBA" id="ARBA00022927"/>
    </source>
</evidence>
<organism evidence="12">
    <name type="scientific">Fibrocapsa japonica</name>
    <dbReference type="NCBI Taxonomy" id="94617"/>
    <lineage>
        <taxon>Eukaryota</taxon>
        <taxon>Sar</taxon>
        <taxon>Stramenopiles</taxon>
        <taxon>Ochrophyta</taxon>
        <taxon>Raphidophyceae</taxon>
        <taxon>Chattonellales</taxon>
        <taxon>Chattonellaceae</taxon>
        <taxon>Fibrocapsa</taxon>
    </lineage>
</organism>
<comment type="subcellular location">
    <subcellularLocation>
        <location evidence="1">Endoplasmic reticulum membrane</location>
        <topology evidence="1">Multi-pass membrane protein</topology>
    </subcellularLocation>
</comment>
<evidence type="ECO:0000256" key="10">
    <source>
        <dbReference type="ARBA" id="ARBA00023170"/>
    </source>
</evidence>
<protein>
    <recommendedName>
        <fullName evidence="13">ER lumen protein-retaining receptor</fullName>
    </recommendedName>
</protein>
<feature type="transmembrane region" description="Helical" evidence="11">
    <location>
        <begin position="157"/>
        <end position="175"/>
    </location>
</feature>
<evidence type="ECO:0000256" key="11">
    <source>
        <dbReference type="SAM" id="Phobius"/>
    </source>
</evidence>
<dbReference type="Pfam" id="PF00810">
    <property type="entry name" value="ER_lumen_recept"/>
    <property type="match status" value="1"/>
</dbReference>
<keyword evidence="8 11" id="KW-1133">Transmembrane helix</keyword>
<evidence type="ECO:0008006" key="13">
    <source>
        <dbReference type="Google" id="ProtNLM"/>
    </source>
</evidence>
<dbReference type="GO" id="GO:0006621">
    <property type="term" value="P:protein retention in ER lumen"/>
    <property type="evidence" value="ECO:0007669"/>
    <property type="project" value="InterPro"/>
</dbReference>
<feature type="transmembrane region" description="Helical" evidence="11">
    <location>
        <begin position="126"/>
        <end position="145"/>
    </location>
</feature>
<keyword evidence="9 11" id="KW-0472">Membrane</keyword>
<feature type="transmembrane region" description="Helical" evidence="11">
    <location>
        <begin position="187"/>
        <end position="208"/>
    </location>
</feature>
<dbReference type="InterPro" id="IPR000133">
    <property type="entry name" value="ER_ret_rcpt"/>
</dbReference>
<evidence type="ECO:0000256" key="4">
    <source>
        <dbReference type="ARBA" id="ARBA00022692"/>
    </source>
</evidence>
<dbReference type="GO" id="GO:0005789">
    <property type="term" value="C:endoplasmic reticulum membrane"/>
    <property type="evidence" value="ECO:0007669"/>
    <property type="project" value="UniProtKB-SubCell"/>
</dbReference>
<name>A0A7S2XZQ8_9STRA</name>
<keyword evidence="7" id="KW-0653">Protein transport</keyword>